<sequence>MWVLNVDTAGKTHKDIQTVEIESPRILSSRKNTQCLEEIVRHFEGGMDIPSCLLALELIFTTLLKDREMLIEVVPLKPVEKTSENQYKEWLKNVYEECYTKMLQSIENGSHKIQVQGLSTAMNILSYEGKFPLEAKDNYVPLTKLKAVLMKILSNKQNNAHLINKYTEYLLFDDILFFTWKVLPSLTAKIQPK</sequence>
<comment type="caution">
    <text evidence="1">The sequence shown here is derived from an EMBL/GenBank/DDBJ whole genome shotgun (WGS) entry which is preliminary data.</text>
</comment>
<name>A0ABQ9J066_9CUCU</name>
<protein>
    <submittedName>
        <fullName evidence="1">Uncharacterized protein</fullName>
    </submittedName>
</protein>
<keyword evidence="2" id="KW-1185">Reference proteome</keyword>
<evidence type="ECO:0000313" key="2">
    <source>
        <dbReference type="Proteomes" id="UP001162164"/>
    </source>
</evidence>
<proteinExistence type="predicted"/>
<organism evidence="1 2">
    <name type="scientific">Molorchus minor</name>
    <dbReference type="NCBI Taxonomy" id="1323400"/>
    <lineage>
        <taxon>Eukaryota</taxon>
        <taxon>Metazoa</taxon>
        <taxon>Ecdysozoa</taxon>
        <taxon>Arthropoda</taxon>
        <taxon>Hexapoda</taxon>
        <taxon>Insecta</taxon>
        <taxon>Pterygota</taxon>
        <taxon>Neoptera</taxon>
        <taxon>Endopterygota</taxon>
        <taxon>Coleoptera</taxon>
        <taxon>Polyphaga</taxon>
        <taxon>Cucujiformia</taxon>
        <taxon>Chrysomeloidea</taxon>
        <taxon>Cerambycidae</taxon>
        <taxon>Lamiinae</taxon>
        <taxon>Monochamini</taxon>
        <taxon>Molorchus</taxon>
    </lineage>
</organism>
<dbReference type="PANTHER" id="PTHR12455">
    <property type="entry name" value="NUCLEOLAR COMPLEX PROTEIN 4"/>
    <property type="match status" value="1"/>
</dbReference>
<accession>A0ABQ9J066</accession>
<dbReference type="EMBL" id="JAPWTJ010001686">
    <property type="protein sequence ID" value="KAJ8969965.1"/>
    <property type="molecule type" value="Genomic_DNA"/>
</dbReference>
<dbReference type="Proteomes" id="UP001162164">
    <property type="component" value="Unassembled WGS sequence"/>
</dbReference>
<evidence type="ECO:0000313" key="1">
    <source>
        <dbReference type="EMBL" id="KAJ8969965.1"/>
    </source>
</evidence>
<dbReference type="InterPro" id="IPR027193">
    <property type="entry name" value="Noc4"/>
</dbReference>
<reference evidence="1" key="1">
    <citation type="journal article" date="2023" name="Insect Mol. Biol.">
        <title>Genome sequencing provides insights into the evolution of gene families encoding plant cell wall-degrading enzymes in longhorned beetles.</title>
        <authorList>
            <person name="Shin N.R."/>
            <person name="Okamura Y."/>
            <person name="Kirsch R."/>
            <person name="Pauchet Y."/>
        </authorList>
    </citation>
    <scope>NUCLEOTIDE SEQUENCE</scope>
    <source>
        <strain evidence="1">MMC_N1</strain>
    </source>
</reference>
<gene>
    <name evidence="1" type="ORF">NQ317_008528</name>
</gene>
<dbReference type="PANTHER" id="PTHR12455:SF0">
    <property type="entry name" value="NUCLEOLAR COMPLEX PROTEIN 4 HOMOLOG"/>
    <property type="match status" value="1"/>
</dbReference>